<keyword evidence="1" id="KW-0328">Glycosyltransferase</keyword>
<name>A0A6J6DS32_9ZZZZ</name>
<dbReference type="PANTHER" id="PTHR43285">
    <property type="entry name" value="ANTHRANILATE PHOSPHORIBOSYLTRANSFERASE"/>
    <property type="match status" value="1"/>
</dbReference>
<gene>
    <name evidence="4" type="ORF">UFOPK1639_00627</name>
</gene>
<dbReference type="NCBIfam" id="TIGR01245">
    <property type="entry name" value="trpD"/>
    <property type="match status" value="1"/>
</dbReference>
<dbReference type="Pfam" id="PF00591">
    <property type="entry name" value="Glycos_transf_3"/>
    <property type="match status" value="1"/>
</dbReference>
<evidence type="ECO:0000313" key="4">
    <source>
        <dbReference type="EMBL" id="CAB4563888.1"/>
    </source>
</evidence>
<dbReference type="InterPro" id="IPR000312">
    <property type="entry name" value="Glycosyl_Trfase_fam3"/>
</dbReference>
<organism evidence="4">
    <name type="scientific">freshwater metagenome</name>
    <dbReference type="NCBI Taxonomy" id="449393"/>
    <lineage>
        <taxon>unclassified sequences</taxon>
        <taxon>metagenomes</taxon>
        <taxon>ecological metagenomes</taxon>
    </lineage>
</organism>
<dbReference type="AlphaFoldDB" id="A0A6J6DS32"/>
<accession>A0A6J6DS32</accession>
<sequence>MQLETGNDAVDIVGTGGDMIGTVNISTMASILTAAAGIPVLKHGSRSASGKTGSSEMLAELGVNLELSPQQVSQVFKKTGITFFFALVFHPAMKHAAPIRKKLGVPTTFNFLGPLANPAQPLATSLGVANEQIAPLMAQELAQRGRFGLVSRGNDGLDELTTTTNSQILEVSPNFVTKWELDPSLLGIKKANLEQLVGGDASYNAQIARDLFSGGTSGNLGAVRDIVILNAAGGVVAYQAAKNPDLVGSELLVRFESAVQLVTVALDSGKAQSKLEQWVQASK</sequence>
<dbReference type="EMBL" id="CAEZTH010000064">
    <property type="protein sequence ID" value="CAB4563888.1"/>
    <property type="molecule type" value="Genomic_DNA"/>
</dbReference>
<keyword evidence="2" id="KW-0808">Transferase</keyword>
<evidence type="ECO:0000256" key="2">
    <source>
        <dbReference type="ARBA" id="ARBA00022679"/>
    </source>
</evidence>
<feature type="domain" description="Glycosyl transferase family 3" evidence="3">
    <location>
        <begin position="7"/>
        <end position="271"/>
    </location>
</feature>
<dbReference type="Gene3D" id="3.40.1030.10">
    <property type="entry name" value="Nucleoside phosphorylase/phosphoribosyltransferase catalytic domain"/>
    <property type="match status" value="1"/>
</dbReference>
<dbReference type="GO" id="GO:0004048">
    <property type="term" value="F:anthranilate phosphoribosyltransferase activity"/>
    <property type="evidence" value="ECO:0007669"/>
    <property type="project" value="InterPro"/>
</dbReference>
<dbReference type="InterPro" id="IPR035902">
    <property type="entry name" value="Nuc_phospho_transferase"/>
</dbReference>
<evidence type="ECO:0000259" key="3">
    <source>
        <dbReference type="Pfam" id="PF00591"/>
    </source>
</evidence>
<reference evidence="4" key="1">
    <citation type="submission" date="2020-05" db="EMBL/GenBank/DDBJ databases">
        <authorList>
            <person name="Chiriac C."/>
            <person name="Salcher M."/>
            <person name="Ghai R."/>
            <person name="Kavagutti S V."/>
        </authorList>
    </citation>
    <scope>NUCLEOTIDE SEQUENCE</scope>
</reference>
<dbReference type="InterPro" id="IPR005940">
    <property type="entry name" value="Anthranilate_Pribosyl_Tfrase"/>
</dbReference>
<evidence type="ECO:0000256" key="1">
    <source>
        <dbReference type="ARBA" id="ARBA00022676"/>
    </source>
</evidence>
<dbReference type="PANTHER" id="PTHR43285:SF2">
    <property type="entry name" value="ANTHRANILATE PHOSPHORIBOSYLTRANSFERASE"/>
    <property type="match status" value="1"/>
</dbReference>
<dbReference type="GO" id="GO:0000162">
    <property type="term" value="P:L-tryptophan biosynthetic process"/>
    <property type="evidence" value="ECO:0007669"/>
    <property type="project" value="InterPro"/>
</dbReference>
<dbReference type="GO" id="GO:0005829">
    <property type="term" value="C:cytosol"/>
    <property type="evidence" value="ECO:0007669"/>
    <property type="project" value="TreeGrafter"/>
</dbReference>
<proteinExistence type="predicted"/>
<protein>
    <submittedName>
        <fullName evidence="4">Unannotated protein</fullName>
    </submittedName>
</protein>
<dbReference type="SUPFAM" id="SSF52418">
    <property type="entry name" value="Nucleoside phosphorylase/phosphoribosyltransferase catalytic domain"/>
    <property type="match status" value="1"/>
</dbReference>